<sequence>MSQIERIGTGPRMSEAVIHNGTIYLAGQIANPGASVTEQTRGALAEVDRLLAECGSDKTRILSTQIWLADMSTFAEMNAVWDEWVPQGHTPARATGESKLATPDYKVEIIVVAAQK</sequence>
<dbReference type="Proteomes" id="UP000229314">
    <property type="component" value="Chromosome"/>
</dbReference>
<evidence type="ECO:0000313" key="8">
    <source>
        <dbReference type="Proteomes" id="UP000324507"/>
    </source>
</evidence>
<dbReference type="Proteomes" id="UP000272010">
    <property type="component" value="Chromosome"/>
</dbReference>
<accession>A0A1V0GTI6</accession>
<dbReference type="PANTHER" id="PTHR47328">
    <property type="match status" value="1"/>
</dbReference>
<evidence type="ECO:0000313" key="2">
    <source>
        <dbReference type="EMBL" id="ATQ55762.1"/>
    </source>
</evidence>
<dbReference type="InterPro" id="IPR035709">
    <property type="entry name" value="YoaB-like"/>
</dbReference>
<dbReference type="Pfam" id="PF01042">
    <property type="entry name" value="Ribonuc_L-PSP"/>
    <property type="match status" value="1"/>
</dbReference>
<reference evidence="1" key="3">
    <citation type="submission" date="2017-12" db="EMBL/GenBank/DDBJ databases">
        <title>FDA dAtabase for Regulatory Grade micrObial Sequences (FDA-ARGOS): Supporting development and validation of Infectious Disease Dx tests.</title>
        <authorList>
            <person name="Campos J."/>
            <person name="Goldberg B."/>
            <person name="Tallon L."/>
            <person name="Sadzewicz L."/>
            <person name="Sengamalay N."/>
            <person name="Ott S."/>
            <person name="Godinez A."/>
            <person name="Nagaraj S."/>
            <person name="Vyas G."/>
            <person name="Aluvathingal J."/>
            <person name="Nadendla S."/>
            <person name="Geyer C."/>
            <person name="Nandy P."/>
            <person name="Hobson J."/>
            <person name="Sichtig H."/>
        </authorList>
    </citation>
    <scope>NUCLEOTIDE SEQUENCE</scope>
    <source>
        <strain evidence="1">FDAARGOS_252</strain>
    </source>
</reference>
<dbReference type="InterPro" id="IPR006175">
    <property type="entry name" value="YjgF/YER057c/UK114"/>
</dbReference>
<reference evidence="3" key="4">
    <citation type="journal article" date="2018" name="Front. Microbiol.">
        <title>Genome Structure of the Opportunistic Pathogen Paracoccus yeei (Alphaproteobacteria) and Identification of Putative Virulence Factors.</title>
        <authorList>
            <person name="Lasek R."/>
            <person name="Szuplewska M."/>
            <person name="Mitura M."/>
            <person name="Decewicz P."/>
            <person name="Chmielowska C."/>
            <person name="Pawlot A."/>
            <person name="Sentkowska D."/>
            <person name="Czarnecki J."/>
            <person name="Bartosik D."/>
        </authorList>
    </citation>
    <scope>NUCLEOTIDE SEQUENCE</scope>
    <source>
        <strain evidence="3">CCUG 32053</strain>
    </source>
</reference>
<evidence type="ECO:0000313" key="5">
    <source>
        <dbReference type="Proteomes" id="UP000191257"/>
    </source>
</evidence>
<dbReference type="AlphaFoldDB" id="A0A1V0GTI6"/>
<reference evidence="4 8" key="6">
    <citation type="submission" date="2019-09" db="EMBL/GenBank/DDBJ databases">
        <title>FDA dAtabase for Regulatory Grade micrObial Sequences (FDA-ARGOS): Supporting development and validation of Infectious Disease Dx tests.</title>
        <authorList>
            <person name="Sciortino C."/>
            <person name="Tallon L."/>
            <person name="Sadzewicz L."/>
            <person name="Vavikolanu K."/>
            <person name="Mehta A."/>
            <person name="Aluvathingal J."/>
            <person name="Nadendla S."/>
            <person name="Nandy P."/>
            <person name="Geyer C."/>
            <person name="Yan Y."/>
            <person name="Sichtig H."/>
        </authorList>
    </citation>
    <scope>NUCLEOTIDE SEQUENCE [LARGE SCALE GENOMIC DNA]</scope>
    <source>
        <strain evidence="4 8">FDAARGOS_643</strain>
    </source>
</reference>
<keyword evidence="5" id="KW-1185">Reference proteome</keyword>
<dbReference type="EMBL" id="CP024422">
    <property type="protein sequence ID" value="ATQ55762.1"/>
    <property type="molecule type" value="Genomic_DNA"/>
</dbReference>
<dbReference type="RefSeq" id="WP_028719848.1">
    <property type="nucleotide sequence ID" value="NZ_CAJGAB010000017.1"/>
</dbReference>
<organism evidence="1 5">
    <name type="scientific">Paracoccus yeei</name>
    <dbReference type="NCBI Taxonomy" id="147645"/>
    <lineage>
        <taxon>Bacteria</taxon>
        <taxon>Pseudomonadati</taxon>
        <taxon>Pseudomonadota</taxon>
        <taxon>Alphaproteobacteria</taxon>
        <taxon>Rhodobacterales</taxon>
        <taxon>Paracoccaceae</taxon>
        <taxon>Paracoccus</taxon>
    </lineage>
</organism>
<evidence type="ECO:0000313" key="1">
    <source>
        <dbReference type="EMBL" id="ARC37142.1"/>
    </source>
</evidence>
<dbReference type="Proteomes" id="UP000191257">
    <property type="component" value="Chromosome"/>
</dbReference>
<name>A0A1V0GTI6_9RHOB</name>
<dbReference type="Gene3D" id="3.30.1330.40">
    <property type="entry name" value="RutC-like"/>
    <property type="match status" value="1"/>
</dbReference>
<dbReference type="CDD" id="cd06150">
    <property type="entry name" value="YjgF_YER057c_UK114_like_2"/>
    <property type="match status" value="1"/>
</dbReference>
<reference evidence="7" key="5">
    <citation type="submission" date="2018-07" db="EMBL/GenBank/DDBJ databases">
        <title>Genome Structure of the Opportunistic Pathogen Paracoccus yeei (Alphaproteobacteria) and Identification of Putative Virulence Factors.</title>
        <authorList>
            <person name="Lasek R."/>
            <person name="Szuplewska M."/>
            <person name="Mitura M."/>
            <person name="Decewicz P."/>
            <person name="Chmielowska C."/>
            <person name="Pawlot A."/>
            <person name="Sentkowska D."/>
            <person name="Czarnecki J."/>
            <person name="Bartosik D."/>
        </authorList>
    </citation>
    <scope>NUCLEOTIDE SEQUENCE [LARGE SCALE GENOMIC DNA]</scope>
    <source>
        <strain evidence="7">CCUG 32053</strain>
    </source>
</reference>
<dbReference type="GeneID" id="78897611"/>
<evidence type="ECO:0000313" key="3">
    <source>
        <dbReference type="EMBL" id="AYE99953.1"/>
    </source>
</evidence>
<evidence type="ECO:0000313" key="7">
    <source>
        <dbReference type="Proteomes" id="UP000272010"/>
    </source>
</evidence>
<dbReference type="InterPro" id="IPR035959">
    <property type="entry name" value="RutC-like_sf"/>
</dbReference>
<protein>
    <submittedName>
        <fullName evidence="1">RidA family protein</fullName>
    </submittedName>
</protein>
<dbReference type="SUPFAM" id="SSF55298">
    <property type="entry name" value="YjgF-like"/>
    <property type="match status" value="1"/>
</dbReference>
<dbReference type="OrthoDB" id="9803101at2"/>
<dbReference type="PANTHER" id="PTHR47328:SF1">
    <property type="entry name" value="RUTC FAMILY PROTEIN YOAB"/>
    <property type="match status" value="1"/>
</dbReference>
<reference evidence="5" key="1">
    <citation type="submission" date="2017-03" db="EMBL/GenBank/DDBJ databases">
        <title>FDA dAtabase for Regulatory Grade micrObial Sequences (FDA-ARGOS): Supporting development and validation of Infectious Disease Dx tests.</title>
        <authorList>
            <person name="Campos J."/>
            <person name="Goldberg B."/>
            <person name="Tallon L."/>
            <person name="Sadzewicz L."/>
            <person name="Sengamalay N."/>
            <person name="Ott S."/>
            <person name="Godinez A."/>
            <person name="Nagaraj S."/>
            <person name="Vyas G."/>
            <person name="Aluvathingal J."/>
            <person name="Nadendla S."/>
            <person name="Geyer C."/>
            <person name="Nandy P."/>
            <person name="Hobson J."/>
            <person name="Sichtig H."/>
        </authorList>
    </citation>
    <scope>NUCLEOTIDE SEQUENCE [LARGE SCALE GENOMIC DNA]</scope>
    <source>
        <strain evidence="5">FDAARGOS_252</strain>
    </source>
</reference>
<evidence type="ECO:0000313" key="4">
    <source>
        <dbReference type="EMBL" id="QEU07825.1"/>
    </source>
</evidence>
<evidence type="ECO:0000313" key="6">
    <source>
        <dbReference type="Proteomes" id="UP000229314"/>
    </source>
</evidence>
<reference evidence="2 6" key="2">
    <citation type="submission" date="2017-10" db="EMBL/GenBank/DDBJ databases">
        <title>Complete genome sequence of Paracoccus yeei TT13 isolated from human skin.</title>
        <authorList>
            <person name="Lee K."/>
            <person name="Lim J.Y."/>
            <person name="Hwang I."/>
        </authorList>
    </citation>
    <scope>NUCLEOTIDE SEQUENCE [LARGE SCALE GENOMIC DNA]</scope>
    <source>
        <strain evidence="2 6">TT13</strain>
    </source>
</reference>
<proteinExistence type="predicted"/>
<dbReference type="KEGG" id="pye:A6J80_12835"/>
<dbReference type="EMBL" id="CP044081">
    <property type="protein sequence ID" value="QEU07825.1"/>
    <property type="molecule type" value="Genomic_DNA"/>
</dbReference>
<dbReference type="Proteomes" id="UP000324507">
    <property type="component" value="Chromosome"/>
</dbReference>
<dbReference type="eggNOG" id="COG0251">
    <property type="taxonomic scope" value="Bacteria"/>
</dbReference>
<dbReference type="EMBL" id="CP031078">
    <property type="protein sequence ID" value="AYE99953.1"/>
    <property type="molecule type" value="Genomic_DNA"/>
</dbReference>
<gene>
    <name evidence="1" type="ORF">A6J80_12835</name>
    <name evidence="4" type="ORF">FOB51_07310</name>
    <name evidence="3" type="ORF">PY32053_00255</name>
    <name evidence="2" type="ORF">PYTT13_08000</name>
</gene>
<dbReference type="EMBL" id="CP020442">
    <property type="protein sequence ID" value="ARC37142.1"/>
    <property type="molecule type" value="Genomic_DNA"/>
</dbReference>